<keyword evidence="5" id="KW-0010">Activator</keyword>
<evidence type="ECO:0000313" key="12">
    <source>
        <dbReference type="EMBL" id="KAK7865347.1"/>
    </source>
</evidence>
<dbReference type="SUPFAM" id="SSF47676">
    <property type="entry name" value="Conserved domain common to transcription factors TFIIS, elongin A, CRSP70"/>
    <property type="match status" value="1"/>
</dbReference>
<dbReference type="InterPro" id="IPR042376">
    <property type="entry name" value="MED26"/>
</dbReference>
<evidence type="ECO:0000259" key="11">
    <source>
        <dbReference type="PROSITE" id="PS51319"/>
    </source>
</evidence>
<dbReference type="GO" id="GO:0006357">
    <property type="term" value="P:regulation of transcription by RNA polymerase II"/>
    <property type="evidence" value="ECO:0007669"/>
    <property type="project" value="InterPro"/>
</dbReference>
<dbReference type="SMART" id="SM00509">
    <property type="entry name" value="TFS2N"/>
    <property type="match status" value="1"/>
</dbReference>
<proteinExistence type="inferred from homology"/>
<keyword evidence="4" id="KW-0805">Transcription regulation</keyword>
<organism evidence="12 13">
    <name type="scientific">Gryllus longicercus</name>
    <dbReference type="NCBI Taxonomy" id="2509291"/>
    <lineage>
        <taxon>Eukaryota</taxon>
        <taxon>Metazoa</taxon>
        <taxon>Ecdysozoa</taxon>
        <taxon>Arthropoda</taxon>
        <taxon>Hexapoda</taxon>
        <taxon>Insecta</taxon>
        <taxon>Pterygota</taxon>
        <taxon>Neoptera</taxon>
        <taxon>Polyneoptera</taxon>
        <taxon>Orthoptera</taxon>
        <taxon>Ensifera</taxon>
        <taxon>Gryllidea</taxon>
        <taxon>Grylloidea</taxon>
        <taxon>Gryllidae</taxon>
        <taxon>Gryllinae</taxon>
        <taxon>Gryllus</taxon>
    </lineage>
</organism>
<name>A0AAN9Z780_9ORTH</name>
<feature type="region of interest" description="Disordered" evidence="10">
    <location>
        <begin position="150"/>
        <end position="207"/>
    </location>
</feature>
<dbReference type="PANTHER" id="PTHR15201:SF1">
    <property type="entry name" value="MEDIATOR OF RNA POLYMERASE II TRANSCRIPTION SUBUNIT 26"/>
    <property type="match status" value="1"/>
</dbReference>
<dbReference type="EMBL" id="JAZDUA010000179">
    <property type="protein sequence ID" value="KAK7865347.1"/>
    <property type="molecule type" value="Genomic_DNA"/>
</dbReference>
<dbReference type="Pfam" id="PF08711">
    <property type="entry name" value="Med26"/>
    <property type="match status" value="1"/>
</dbReference>
<evidence type="ECO:0000256" key="2">
    <source>
        <dbReference type="ARBA" id="ARBA00009681"/>
    </source>
</evidence>
<dbReference type="Gene3D" id="1.20.930.10">
    <property type="entry name" value="Conserved domain common to transcription factors TFIIS, elongin A, CRSP70"/>
    <property type="match status" value="1"/>
</dbReference>
<evidence type="ECO:0000256" key="8">
    <source>
        <dbReference type="ARBA" id="ARBA00031968"/>
    </source>
</evidence>
<feature type="compositionally biased region" description="Polar residues" evidence="10">
    <location>
        <begin position="335"/>
        <end position="346"/>
    </location>
</feature>
<feature type="region of interest" description="Disordered" evidence="10">
    <location>
        <begin position="313"/>
        <end position="347"/>
    </location>
</feature>
<comment type="subcellular location">
    <subcellularLocation>
        <location evidence="1 9">Nucleus</location>
    </subcellularLocation>
</comment>
<feature type="compositionally biased region" description="Pro residues" evidence="10">
    <location>
        <begin position="234"/>
        <end position="246"/>
    </location>
</feature>
<dbReference type="PANTHER" id="PTHR15201">
    <property type="entry name" value="CRSP70"/>
    <property type="match status" value="1"/>
</dbReference>
<feature type="region of interest" description="Disordered" evidence="10">
    <location>
        <begin position="227"/>
        <end position="266"/>
    </location>
</feature>
<evidence type="ECO:0000256" key="4">
    <source>
        <dbReference type="ARBA" id="ARBA00023015"/>
    </source>
</evidence>
<dbReference type="InterPro" id="IPR017923">
    <property type="entry name" value="TFIIS_N"/>
</dbReference>
<feature type="domain" description="TFIIS N-terminal" evidence="11">
    <location>
        <begin position="7"/>
        <end position="84"/>
    </location>
</feature>
<evidence type="ECO:0000256" key="9">
    <source>
        <dbReference type="PROSITE-ProRule" id="PRU00649"/>
    </source>
</evidence>
<accession>A0AAN9Z780</accession>
<gene>
    <name evidence="12" type="ORF">R5R35_006831</name>
</gene>
<evidence type="ECO:0000256" key="6">
    <source>
        <dbReference type="ARBA" id="ARBA00023163"/>
    </source>
</evidence>
<feature type="region of interest" description="Disordered" evidence="10">
    <location>
        <begin position="105"/>
        <end position="124"/>
    </location>
</feature>
<keyword evidence="7 9" id="KW-0539">Nucleus</keyword>
<keyword evidence="6" id="KW-0804">Transcription</keyword>
<dbReference type="GO" id="GO:0003712">
    <property type="term" value="F:transcription coregulator activity"/>
    <property type="evidence" value="ECO:0007669"/>
    <property type="project" value="TreeGrafter"/>
</dbReference>
<feature type="compositionally biased region" description="Polar residues" evidence="10">
    <location>
        <begin position="180"/>
        <end position="192"/>
    </location>
</feature>
<dbReference type="GO" id="GO:0070847">
    <property type="term" value="C:core mediator complex"/>
    <property type="evidence" value="ECO:0007669"/>
    <property type="project" value="TreeGrafter"/>
</dbReference>
<evidence type="ECO:0000256" key="1">
    <source>
        <dbReference type="ARBA" id="ARBA00004123"/>
    </source>
</evidence>
<reference evidence="12 13" key="1">
    <citation type="submission" date="2024-03" db="EMBL/GenBank/DDBJ databases">
        <title>The genome assembly and annotation of the cricket Gryllus longicercus Weissman &amp; Gray.</title>
        <authorList>
            <person name="Szrajer S."/>
            <person name="Gray D."/>
            <person name="Ylla G."/>
        </authorList>
    </citation>
    <scope>NUCLEOTIDE SEQUENCE [LARGE SCALE GENOMIC DNA]</scope>
    <source>
        <strain evidence="12">DAG 2021-001</strain>
        <tissue evidence="12">Whole body minus gut</tissue>
    </source>
</reference>
<feature type="compositionally biased region" description="Basic residues" evidence="10">
    <location>
        <begin position="317"/>
        <end position="329"/>
    </location>
</feature>
<dbReference type="Proteomes" id="UP001378592">
    <property type="component" value="Unassembled WGS sequence"/>
</dbReference>
<dbReference type="CDD" id="cd00183">
    <property type="entry name" value="TFIIS_I"/>
    <property type="match status" value="1"/>
</dbReference>
<keyword evidence="13" id="KW-1185">Reference proteome</keyword>
<evidence type="ECO:0000256" key="10">
    <source>
        <dbReference type="SAM" id="MobiDB-lite"/>
    </source>
</evidence>
<evidence type="ECO:0000313" key="13">
    <source>
        <dbReference type="Proteomes" id="UP001378592"/>
    </source>
</evidence>
<dbReference type="GO" id="GO:0016592">
    <property type="term" value="C:mediator complex"/>
    <property type="evidence" value="ECO:0007669"/>
    <property type="project" value="InterPro"/>
</dbReference>
<evidence type="ECO:0000256" key="7">
    <source>
        <dbReference type="ARBA" id="ARBA00023242"/>
    </source>
</evidence>
<dbReference type="PROSITE" id="PS51319">
    <property type="entry name" value="TFIIS_N"/>
    <property type="match status" value="1"/>
</dbReference>
<comment type="caution">
    <text evidence="12">The sequence shown here is derived from an EMBL/GenBank/DDBJ whole genome shotgun (WGS) entry which is preliminary data.</text>
</comment>
<dbReference type="InterPro" id="IPR035441">
    <property type="entry name" value="TFIIS/LEDGF_dom_sf"/>
</dbReference>
<protein>
    <recommendedName>
        <fullName evidence="3">Mediator of RNA polymerase II transcription subunit 26</fullName>
    </recommendedName>
    <alternativeName>
        <fullName evidence="8">Mediator complex subunit 26</fullName>
    </alternativeName>
</protein>
<comment type="similarity">
    <text evidence="2">Belongs to the Mediator complex subunit 26 family.</text>
</comment>
<dbReference type="InterPro" id="IPR003617">
    <property type="entry name" value="TFIIS/CRSP70_N_sub"/>
</dbReference>
<dbReference type="AlphaFoldDB" id="A0AAN9Z780"/>
<dbReference type="GO" id="GO:0010628">
    <property type="term" value="P:positive regulation of gene expression"/>
    <property type="evidence" value="ECO:0007669"/>
    <property type="project" value="TreeGrafter"/>
</dbReference>
<evidence type="ECO:0000256" key="5">
    <source>
        <dbReference type="ARBA" id="ARBA00023159"/>
    </source>
</evidence>
<sequence length="599" mass="65564">MQHTPSEIKEKLLKAVDKEYNVLDMGTVVEVITILEKTPITKEALESTRLGKYVNELRRKTTNEALARRAKELVRQWRHLIAHESPAPLQVSTSNHLRNGLTVPTTRLGGTLSPGLPRTTQSASVTTKISISPPLSENVVNTHIPTVSPAASIASSGKSSSPSLQTQLSSSVARHKQSVYPYTSPVTHNSQTRNHKVHRPESPGLTNTHVNQVLASESVPKTHVANKRLRKDSPPPPPLPPPPPPSTENSLKFGQPNGGVVSSSDLEVARPNVEVIEECSRDSFGATSDHGSITFLSESRSVLKNEVPQDNGLSVHIKNKTPGRRKRIASKGAKTKTTLTDNSSHPSAVDDIVKEKIASIARIPKVKTTQELLAGLQARTVPSEELPSANSVPTGSRTSLMNCTLPHKRGSPSDALEISRNKTEHIAKFLRSQSELQEFHREQTTSELPRSFNECMPHASQSVDTVNAPPVSRISKEVQPSNNLFDNFEQSVSSKDIQSASSGAEGCVDKIVTDILARLPPVKYDEIKWDEPQDSIGNVVSVEETENLVDRLYNENIDGISGNYSHEANGDTFREWHETVVRTSYQGDLLTILPYVVID</sequence>
<evidence type="ECO:0000256" key="3">
    <source>
        <dbReference type="ARBA" id="ARBA00019686"/>
    </source>
</evidence>
<feature type="compositionally biased region" description="Low complexity" evidence="10">
    <location>
        <begin position="150"/>
        <end position="171"/>
    </location>
</feature>